<dbReference type="Pfam" id="PF01636">
    <property type="entry name" value="APH"/>
    <property type="match status" value="1"/>
</dbReference>
<dbReference type="Proteomes" id="UP000280501">
    <property type="component" value="Unassembled WGS sequence"/>
</dbReference>
<accession>A0A3N4ZKN1</accession>
<proteinExistence type="predicted"/>
<dbReference type="InterPro" id="IPR011009">
    <property type="entry name" value="Kinase-like_dom_sf"/>
</dbReference>
<protein>
    <submittedName>
        <fullName evidence="2">Thiamine kinase-like enzyme</fullName>
    </submittedName>
</protein>
<keyword evidence="2" id="KW-0808">Transferase</keyword>
<dbReference type="SUPFAM" id="SSF56112">
    <property type="entry name" value="Protein kinase-like (PK-like)"/>
    <property type="match status" value="1"/>
</dbReference>
<dbReference type="EMBL" id="RKQZ01000001">
    <property type="protein sequence ID" value="RPF21485.1"/>
    <property type="molecule type" value="Genomic_DNA"/>
</dbReference>
<evidence type="ECO:0000313" key="3">
    <source>
        <dbReference type="Proteomes" id="UP000280501"/>
    </source>
</evidence>
<organism evidence="2 3">
    <name type="scientific">Myceligenerans xiligouense</name>
    <dbReference type="NCBI Taxonomy" id="253184"/>
    <lineage>
        <taxon>Bacteria</taxon>
        <taxon>Bacillati</taxon>
        <taxon>Actinomycetota</taxon>
        <taxon>Actinomycetes</taxon>
        <taxon>Micrococcales</taxon>
        <taxon>Promicromonosporaceae</taxon>
        <taxon>Myceligenerans</taxon>
    </lineage>
</organism>
<dbReference type="Gene3D" id="3.90.1200.10">
    <property type="match status" value="1"/>
</dbReference>
<dbReference type="GO" id="GO:0016301">
    <property type="term" value="F:kinase activity"/>
    <property type="evidence" value="ECO:0007669"/>
    <property type="project" value="UniProtKB-KW"/>
</dbReference>
<gene>
    <name evidence="2" type="ORF">EDD34_2115</name>
</gene>
<sequence length="308" mass="33541">MRRSDATQPSGNHEPDTADSIATVAHQAALQAEVDDDGARPLRHGSNALYLLPRANLVARVGRPGTAAIARREAQVATWLADQGMRVNTPAPGIDQPVLVAGRPVTWWLPLPRHRHATTAELATVLHQLHKLPVPAALHLPVLDPLAHVANRIGDATGIPSADRSWLLDHAAALRREAAGVLPTHTAVVHGDAWQGNVVVPDDDEPVLLDFEHVALGHPDWDLVPIAVDHTDFARLSNADYDAFVRAHGGHDVTRTPWFRTMADIQELRWTAFVARKAATSQHAATEATHRIACLRGEVPKPWTWTAF</sequence>
<feature type="domain" description="Aminoglycoside phosphotransferase" evidence="1">
    <location>
        <begin position="54"/>
        <end position="249"/>
    </location>
</feature>
<keyword evidence="3" id="KW-1185">Reference proteome</keyword>
<evidence type="ECO:0000313" key="2">
    <source>
        <dbReference type="EMBL" id="RPF21485.1"/>
    </source>
</evidence>
<evidence type="ECO:0000259" key="1">
    <source>
        <dbReference type="Pfam" id="PF01636"/>
    </source>
</evidence>
<keyword evidence="2" id="KW-0418">Kinase</keyword>
<dbReference type="InterPro" id="IPR002575">
    <property type="entry name" value="Aminoglycoside_PTrfase"/>
</dbReference>
<reference evidence="2 3" key="1">
    <citation type="submission" date="2018-11" db="EMBL/GenBank/DDBJ databases">
        <title>Sequencing the genomes of 1000 actinobacteria strains.</title>
        <authorList>
            <person name="Klenk H.-P."/>
        </authorList>
    </citation>
    <scope>NUCLEOTIDE SEQUENCE [LARGE SCALE GENOMIC DNA]</scope>
    <source>
        <strain evidence="2 3">DSM 15700</strain>
    </source>
</reference>
<dbReference type="RefSeq" id="WP_211341553.1">
    <property type="nucleotide sequence ID" value="NZ_RKQZ01000001.1"/>
</dbReference>
<comment type="caution">
    <text evidence="2">The sequence shown here is derived from an EMBL/GenBank/DDBJ whole genome shotgun (WGS) entry which is preliminary data.</text>
</comment>
<dbReference type="AlphaFoldDB" id="A0A3N4ZKN1"/>
<name>A0A3N4ZKN1_9MICO</name>